<keyword evidence="1" id="KW-0732">Signal</keyword>
<dbReference type="STRING" id="1499967.U27_05812"/>
<evidence type="ECO:0000313" key="2">
    <source>
        <dbReference type="EMBL" id="GAK58837.1"/>
    </source>
</evidence>
<dbReference type="HOGENOM" id="CLU_732913_0_0_0"/>
<reference evidence="2" key="1">
    <citation type="journal article" date="2015" name="PeerJ">
        <title>First genomic representation of candidate bacterial phylum KSB3 points to enhanced environmental sensing as a trigger of wastewater bulking.</title>
        <authorList>
            <person name="Sekiguchi Y."/>
            <person name="Ohashi A."/>
            <person name="Parks D.H."/>
            <person name="Yamauchi T."/>
            <person name="Tyson G.W."/>
            <person name="Hugenholtz P."/>
        </authorList>
    </citation>
    <scope>NUCLEOTIDE SEQUENCE [LARGE SCALE GENOMIC DNA]</scope>
</reference>
<name>A0A081C2N2_VECG1</name>
<gene>
    <name evidence="2" type="ORF">U27_05812</name>
</gene>
<evidence type="ECO:0000256" key="1">
    <source>
        <dbReference type="SAM" id="SignalP"/>
    </source>
</evidence>
<accession>A0A081C2N2</accession>
<dbReference type="SUPFAM" id="SSF56935">
    <property type="entry name" value="Porins"/>
    <property type="match status" value="1"/>
</dbReference>
<dbReference type="eggNOG" id="ENOG502ZGMU">
    <property type="taxonomic scope" value="Bacteria"/>
</dbReference>
<dbReference type="Proteomes" id="UP000030661">
    <property type="component" value="Unassembled WGS sequence"/>
</dbReference>
<keyword evidence="3" id="KW-1185">Reference proteome</keyword>
<protein>
    <recommendedName>
        <fullName evidence="4">Porin</fullName>
    </recommendedName>
</protein>
<evidence type="ECO:0000313" key="3">
    <source>
        <dbReference type="Proteomes" id="UP000030661"/>
    </source>
</evidence>
<organism evidence="2">
    <name type="scientific">Vecturithrix granuli</name>
    <dbReference type="NCBI Taxonomy" id="1499967"/>
    <lineage>
        <taxon>Bacteria</taxon>
        <taxon>Candidatus Moduliflexota</taxon>
        <taxon>Candidatus Vecturitrichia</taxon>
        <taxon>Candidatus Vecturitrichales</taxon>
        <taxon>Candidatus Vecturitrichaceae</taxon>
        <taxon>Candidatus Vecturithrix</taxon>
    </lineage>
</organism>
<dbReference type="InterPro" id="IPR023614">
    <property type="entry name" value="Porin_dom_sf"/>
</dbReference>
<sequence length="383" mass="43967">MKNRGCFLMFWMLCLWAIWDEEAQAQFMNNVSIHGFGGWAYGKTDNENQYLVGNEDGSYDHVSFSLSITANPYEQLSIYVQPGYSEGGVEFEEEDVSLDYAFAEWYFSDRFILRVGKVKAPFMLFTEVYNVGTLRPFYSLSQGVYQEIATEAYKGVGLTGLLYSNREWELQYDVYGGKLSLLPNPFLDAREYRFKLIETTATDVIGGRITVHTPLNGLSLGVSSYTGEFDFEISDTVQKFLSFDDRYVLFGISAEYLSDRWWIRSEYLAQKKSPKIEIDVAYLEVAYLLTEHWQIAGRYEVAEFGISAPEFQGSPTSTEEHQDLVLGLNYWMNPNLVFKFSYHIVEGNRFAIPNDVADYLAAYQKGSFDETTHLIVFGTQFSF</sequence>
<feature type="chain" id="PRO_5001755439" description="Porin" evidence="1">
    <location>
        <begin position="26"/>
        <end position="383"/>
    </location>
</feature>
<feature type="signal peptide" evidence="1">
    <location>
        <begin position="1"/>
        <end position="25"/>
    </location>
</feature>
<evidence type="ECO:0008006" key="4">
    <source>
        <dbReference type="Google" id="ProtNLM"/>
    </source>
</evidence>
<dbReference type="EMBL" id="DF820468">
    <property type="protein sequence ID" value="GAK58837.1"/>
    <property type="molecule type" value="Genomic_DNA"/>
</dbReference>
<dbReference type="Gene3D" id="2.40.160.10">
    <property type="entry name" value="Porin"/>
    <property type="match status" value="1"/>
</dbReference>
<proteinExistence type="predicted"/>
<dbReference type="AlphaFoldDB" id="A0A081C2N2"/>